<dbReference type="InterPro" id="IPR044492">
    <property type="entry name" value="P_typ_ATPase_HD_dom"/>
</dbReference>
<dbReference type="Proteomes" id="UP001623660">
    <property type="component" value="Unassembled WGS sequence"/>
</dbReference>
<keyword evidence="10" id="KW-0067">ATP-binding</keyword>
<gene>
    <name evidence="12" type="ORF">ACJDU8_07825</name>
</gene>
<dbReference type="InterPro" id="IPR008250">
    <property type="entry name" value="ATPase_P-typ_transduc_dom_A_sf"/>
</dbReference>
<organism evidence="12 13">
    <name type="scientific">Candidatus Clostridium eludens</name>
    <dbReference type="NCBI Taxonomy" id="3381663"/>
    <lineage>
        <taxon>Bacteria</taxon>
        <taxon>Bacillati</taxon>
        <taxon>Bacillota</taxon>
        <taxon>Clostridia</taxon>
        <taxon>Eubacteriales</taxon>
        <taxon>Clostridiaceae</taxon>
        <taxon>Clostridium</taxon>
    </lineage>
</organism>
<evidence type="ECO:0000259" key="11">
    <source>
        <dbReference type="Pfam" id="PF00122"/>
    </source>
</evidence>
<feature type="domain" description="P-type ATPase A" evidence="11">
    <location>
        <begin position="241"/>
        <end position="335"/>
    </location>
</feature>
<name>A0ABW8SHF8_9CLOT</name>
<dbReference type="PRINTS" id="PR00119">
    <property type="entry name" value="CATATPASE"/>
</dbReference>
<dbReference type="PANTHER" id="PTHR48085">
    <property type="entry name" value="CADMIUM/ZINC-TRANSPORTING ATPASE HMA2-RELATED"/>
    <property type="match status" value="1"/>
</dbReference>
<keyword evidence="13" id="KW-1185">Reference proteome</keyword>
<evidence type="ECO:0000313" key="12">
    <source>
        <dbReference type="EMBL" id="MFL0195472.1"/>
    </source>
</evidence>
<dbReference type="RefSeq" id="WP_406791594.1">
    <property type="nucleotide sequence ID" value="NZ_JBJHZX010000009.1"/>
</dbReference>
<dbReference type="Gene3D" id="3.40.1110.10">
    <property type="entry name" value="Calcium-transporting ATPase, cytoplasmic domain N"/>
    <property type="match status" value="1"/>
</dbReference>
<dbReference type="Pfam" id="PF19991">
    <property type="entry name" value="HMA_2"/>
    <property type="match status" value="1"/>
</dbReference>
<dbReference type="EC" id="7.2.2.21" evidence="8"/>
<evidence type="ECO:0000256" key="3">
    <source>
        <dbReference type="ARBA" id="ARBA00022539"/>
    </source>
</evidence>
<evidence type="ECO:0000256" key="6">
    <source>
        <dbReference type="ARBA" id="ARBA00022989"/>
    </source>
</evidence>
<sequence length="739" mass="80742">MILMILRKNMPLFKCNVVHTMPGRVRINCRAFGYLNKFNHKIEKNLTNMKYIKSAEVNNVTKNVLIYYDRKLISQDEILNLLQEIISRYSITVYKGEREDIENTISKVKEVREESAKDILKRVAVNVGTLSYSLITKENWNLVQGTSMLSKFTTIPALVSMGLIAPLFRTGIGSFKHSLKPNADTLTIISIISSLLLGKDVSALTIILLSDVAELLTAYTMEKTRDSIKNMIDLNEKYVWKQLGDKTVRKVSIKSIKEKDVVAIHTGEKVCVDGKVLSGTAIIDESSITGEFEPSVKKTGSYVFAGSVIKNGNITVETEKAGDNTVVSRIIHLVEEAASKKAAIQDYADKFAGYLVPFNFVFAGLTYLATKSVFKALNMLIIDYSCGTKLSTATAFSAAVNTAVKNGVLIKGGNYIEALSKADTLIFDKTGTLTEGRPQIVTIIPTDKTIAQEDIIKIAVAAEETSSHPMAKAIITKAAQLDMEIPKHGDIITYVGRGNETTLDGKVVKVGNKAFMEENSINTSNLQSEEEMLISSGESIVYVSFDSKLIGLIGIQDKMRDNMRKTINNLRHKGIDEIILLTGDLKEQAEIVVDKMGIDSYEAELLPENKVQTVLKVQSQGSKTVMVGDGINDAPALAYANVGIALGGSSTDAALEASDISIQGNDPMMLASVIDLSNKTMNIVRQNFGLVISINSLGLMLSAAGVLPVFWGAVLHNSSTILVVSNSLRLLFHNMERGI</sequence>
<dbReference type="Gene3D" id="3.40.50.1000">
    <property type="entry name" value="HAD superfamily/HAD-like"/>
    <property type="match status" value="1"/>
</dbReference>
<keyword evidence="10" id="KW-1003">Cell membrane</keyword>
<evidence type="ECO:0000256" key="8">
    <source>
        <dbReference type="ARBA" id="ARBA00039103"/>
    </source>
</evidence>
<evidence type="ECO:0000256" key="7">
    <source>
        <dbReference type="ARBA" id="ARBA00023136"/>
    </source>
</evidence>
<protein>
    <recommendedName>
        <fullName evidence="8">Cd(2+)-exporting ATPase</fullName>
        <ecNumber evidence="8">7.2.2.21</ecNumber>
    </recommendedName>
</protein>
<dbReference type="InterPro" id="IPR036412">
    <property type="entry name" value="HAD-like_sf"/>
</dbReference>
<dbReference type="Gene3D" id="2.70.150.10">
    <property type="entry name" value="Calcium-transporting ATPase, cytoplasmic transduction domain A"/>
    <property type="match status" value="1"/>
</dbReference>
<evidence type="ECO:0000313" key="13">
    <source>
        <dbReference type="Proteomes" id="UP001623660"/>
    </source>
</evidence>
<keyword evidence="6" id="KW-1133">Transmembrane helix</keyword>
<dbReference type="PROSITE" id="PS00154">
    <property type="entry name" value="ATPASE_E1_E2"/>
    <property type="match status" value="1"/>
</dbReference>
<comment type="similarity">
    <text evidence="2 10">Belongs to the cation transport ATPase (P-type) (TC 3.A.3) family. Type IB subfamily.</text>
</comment>
<dbReference type="InterPro" id="IPR001757">
    <property type="entry name" value="P_typ_ATPase"/>
</dbReference>
<dbReference type="Pfam" id="PF00122">
    <property type="entry name" value="E1-E2_ATPase"/>
    <property type="match status" value="1"/>
</dbReference>
<dbReference type="PROSITE" id="PS01229">
    <property type="entry name" value="COF_2"/>
    <property type="match status" value="1"/>
</dbReference>
<dbReference type="PANTHER" id="PTHR48085:SF5">
    <property type="entry name" value="CADMIUM_ZINC-TRANSPORTING ATPASE HMA4-RELATED"/>
    <property type="match status" value="1"/>
</dbReference>
<keyword evidence="7" id="KW-0472">Membrane</keyword>
<dbReference type="SUPFAM" id="SSF56784">
    <property type="entry name" value="HAD-like"/>
    <property type="match status" value="1"/>
</dbReference>
<proteinExistence type="inferred from homology"/>
<dbReference type="InterPro" id="IPR018303">
    <property type="entry name" value="ATPase_P-typ_P_site"/>
</dbReference>
<dbReference type="SFLD" id="SFLDS00003">
    <property type="entry name" value="Haloacid_Dehalogenase"/>
    <property type="match status" value="1"/>
</dbReference>
<dbReference type="InterPro" id="IPR051014">
    <property type="entry name" value="Cation_Transport_ATPase_IB"/>
</dbReference>
<reference evidence="12 13" key="1">
    <citation type="submission" date="2024-11" db="EMBL/GenBank/DDBJ databases">
        <authorList>
            <person name="Heng Y.C."/>
            <person name="Lim A.C.H."/>
            <person name="Lee J.K.Y."/>
            <person name="Kittelmann S."/>
        </authorList>
    </citation>
    <scope>NUCLEOTIDE SEQUENCE [LARGE SCALE GENOMIC DNA]</scope>
    <source>
        <strain evidence="12 13">WILCCON 0269</strain>
    </source>
</reference>
<evidence type="ECO:0000256" key="9">
    <source>
        <dbReference type="ARBA" id="ARBA00049338"/>
    </source>
</evidence>
<dbReference type="EMBL" id="JBJHZX010000009">
    <property type="protein sequence ID" value="MFL0195472.1"/>
    <property type="molecule type" value="Genomic_DNA"/>
</dbReference>
<keyword evidence="5" id="KW-1278">Translocase</keyword>
<dbReference type="InterPro" id="IPR059000">
    <property type="entry name" value="ATPase_P-type_domA"/>
</dbReference>
<dbReference type="InterPro" id="IPR023214">
    <property type="entry name" value="HAD_sf"/>
</dbReference>
<comment type="catalytic activity">
    <reaction evidence="9">
        <text>Cd(2+)(in) + ATP + H2O = Cd(2+)(out) + ADP + phosphate + H(+)</text>
        <dbReference type="Rhea" id="RHEA:12132"/>
        <dbReference type="ChEBI" id="CHEBI:15377"/>
        <dbReference type="ChEBI" id="CHEBI:15378"/>
        <dbReference type="ChEBI" id="CHEBI:30616"/>
        <dbReference type="ChEBI" id="CHEBI:43474"/>
        <dbReference type="ChEBI" id="CHEBI:48775"/>
        <dbReference type="ChEBI" id="CHEBI:456216"/>
        <dbReference type="EC" id="7.2.2.21"/>
    </reaction>
</comment>
<accession>A0ABW8SHF8</accession>
<evidence type="ECO:0000256" key="1">
    <source>
        <dbReference type="ARBA" id="ARBA00004141"/>
    </source>
</evidence>
<keyword evidence="10" id="KW-0479">Metal-binding</keyword>
<dbReference type="PRINTS" id="PR00941">
    <property type="entry name" value="CDATPASE"/>
</dbReference>
<dbReference type="SFLD" id="SFLDG00002">
    <property type="entry name" value="C1.7:_P-type_atpase_like"/>
    <property type="match status" value="1"/>
</dbReference>
<evidence type="ECO:0000256" key="10">
    <source>
        <dbReference type="RuleBase" id="RU362081"/>
    </source>
</evidence>
<keyword evidence="3" id="KW-0104">Cadmium</keyword>
<keyword evidence="10" id="KW-0547">Nucleotide-binding</keyword>
<comment type="caution">
    <text evidence="12">The sequence shown here is derived from an EMBL/GenBank/DDBJ whole genome shotgun (WGS) entry which is preliminary data.</text>
</comment>
<dbReference type="NCBIfam" id="TIGR01494">
    <property type="entry name" value="ATPase_P-type"/>
    <property type="match status" value="1"/>
</dbReference>
<evidence type="ECO:0000256" key="5">
    <source>
        <dbReference type="ARBA" id="ARBA00022967"/>
    </source>
</evidence>
<comment type="subcellular location">
    <subcellularLocation>
        <location evidence="10">Cell membrane</location>
    </subcellularLocation>
    <subcellularLocation>
        <location evidence="1">Membrane</location>
        <topology evidence="1">Multi-pass membrane protein</topology>
    </subcellularLocation>
</comment>
<evidence type="ECO:0000256" key="2">
    <source>
        <dbReference type="ARBA" id="ARBA00006024"/>
    </source>
</evidence>
<evidence type="ECO:0000256" key="4">
    <source>
        <dbReference type="ARBA" id="ARBA00022692"/>
    </source>
</evidence>
<dbReference type="NCBIfam" id="TIGR01525">
    <property type="entry name" value="ATPase-IB_hvy"/>
    <property type="match status" value="1"/>
</dbReference>
<dbReference type="Pfam" id="PF00702">
    <property type="entry name" value="Hydrolase"/>
    <property type="match status" value="1"/>
</dbReference>
<dbReference type="InterPro" id="IPR027256">
    <property type="entry name" value="P-typ_ATPase_IB"/>
</dbReference>
<dbReference type="SUPFAM" id="SSF81653">
    <property type="entry name" value="Calcium ATPase, transduction domain A"/>
    <property type="match status" value="1"/>
</dbReference>
<dbReference type="SFLD" id="SFLDF00027">
    <property type="entry name" value="p-type_atpase"/>
    <property type="match status" value="1"/>
</dbReference>
<keyword evidence="4" id="KW-0812">Transmembrane</keyword>
<dbReference type="InterPro" id="IPR023299">
    <property type="entry name" value="ATPase_P-typ_cyto_dom_N"/>
</dbReference>